<proteinExistence type="predicted"/>
<dbReference type="Proteomes" id="UP000177117">
    <property type="component" value="Unassembled WGS sequence"/>
</dbReference>
<evidence type="ECO:0000259" key="4">
    <source>
        <dbReference type="Pfam" id="PF02875"/>
    </source>
</evidence>
<evidence type="ECO:0008006" key="8">
    <source>
        <dbReference type="Google" id="ProtNLM"/>
    </source>
</evidence>
<dbReference type="InterPro" id="IPR036615">
    <property type="entry name" value="Mur_ligase_C_dom_sf"/>
</dbReference>
<dbReference type="PANTHER" id="PTHR43024">
    <property type="entry name" value="UDP-N-ACETYLMURAMOYL-TRIPEPTIDE--D-ALANYL-D-ALANINE LIGASE"/>
    <property type="match status" value="1"/>
</dbReference>
<dbReference type="AlphaFoldDB" id="A0A1F8EPB9"/>
<dbReference type="SUPFAM" id="SSF53623">
    <property type="entry name" value="MurD-like peptide ligases, catalytic domain"/>
    <property type="match status" value="1"/>
</dbReference>
<evidence type="ECO:0000256" key="1">
    <source>
        <dbReference type="ARBA" id="ARBA00022598"/>
    </source>
</evidence>
<dbReference type="PANTHER" id="PTHR43024:SF1">
    <property type="entry name" value="UDP-N-ACETYLMURAMOYL-TRIPEPTIDE--D-ALANYL-D-ALANINE LIGASE"/>
    <property type="match status" value="1"/>
</dbReference>
<dbReference type="EMBL" id="MGJD01000003">
    <property type="protein sequence ID" value="OGN01846.1"/>
    <property type="molecule type" value="Genomic_DNA"/>
</dbReference>
<dbReference type="Pfam" id="PF08245">
    <property type="entry name" value="Mur_ligase_M"/>
    <property type="match status" value="1"/>
</dbReference>
<sequence length="430" mass="47294">MKKLLQVILDLLAKLYLWRFKPEIIAVTGNVGKTSTKEAIATVLGKARKIRSGKGNLNNEFGVPLTIIGDWADDYYETGSSLLFWFKVLTATPFGLLFNKNYPEILVLEYGADKPGDIGRLVKKYRPKIGVVTAVGDIPVHVEYFSDPDSVAREKSKLVSGLRVGEYAILNHDDPAVYDMHEKTRAKVMTYGFTEGSTVKLSSFDFRLDEGYKPIGIGFKIHYGANSFVPVNLNGMLGRSQALAAGAATAVGVIYGMNLIEISEALGGYKGPKGRLKIIQGIKNSTIIDDTYNSAPLSTHLALDTLKSLPAKRRVAVLGDMLELGKYTLEAHREVGNLAGSNIDLLITVGLRAKFIADSAENQLSKQNIFSFPTSNLAKAKVQELIEEGDLILVKGSQGIRMEKIVEEIMAEPMRKKELLVRQGKKWLNK</sequence>
<evidence type="ECO:0000313" key="6">
    <source>
        <dbReference type="EMBL" id="OGN01846.1"/>
    </source>
</evidence>
<dbReference type="Gene3D" id="3.40.1190.10">
    <property type="entry name" value="Mur-like, catalytic domain"/>
    <property type="match status" value="1"/>
</dbReference>
<feature type="domain" description="Mur ligase central" evidence="5">
    <location>
        <begin position="100"/>
        <end position="202"/>
    </location>
</feature>
<gene>
    <name evidence="6" type="ORF">A2650_04795</name>
</gene>
<dbReference type="InterPro" id="IPR004101">
    <property type="entry name" value="Mur_ligase_C"/>
</dbReference>
<protein>
    <recommendedName>
        <fullName evidence="8">UDP-N-acetylmuramoyl-tripeptide--D-alanyl-D-alanine ligase</fullName>
    </recommendedName>
</protein>
<dbReference type="InterPro" id="IPR013221">
    <property type="entry name" value="Mur_ligase_cen"/>
</dbReference>
<dbReference type="Pfam" id="PF02875">
    <property type="entry name" value="Mur_ligase_C"/>
    <property type="match status" value="1"/>
</dbReference>
<evidence type="ECO:0000256" key="2">
    <source>
        <dbReference type="ARBA" id="ARBA00022741"/>
    </source>
</evidence>
<dbReference type="Gene3D" id="3.90.190.20">
    <property type="entry name" value="Mur ligase, C-terminal domain"/>
    <property type="match status" value="1"/>
</dbReference>
<keyword evidence="2" id="KW-0547">Nucleotide-binding</keyword>
<dbReference type="GO" id="GO:0016881">
    <property type="term" value="F:acid-amino acid ligase activity"/>
    <property type="evidence" value="ECO:0007669"/>
    <property type="project" value="InterPro"/>
</dbReference>
<evidence type="ECO:0000313" key="7">
    <source>
        <dbReference type="Proteomes" id="UP000177117"/>
    </source>
</evidence>
<name>A0A1F8EPB9_9BACT</name>
<keyword evidence="3" id="KW-0067">ATP-binding</keyword>
<keyword evidence="1" id="KW-0436">Ligase</keyword>
<accession>A0A1F8EPB9</accession>
<dbReference type="SUPFAM" id="SSF53244">
    <property type="entry name" value="MurD-like peptide ligases, peptide-binding domain"/>
    <property type="match status" value="1"/>
</dbReference>
<comment type="caution">
    <text evidence="6">The sequence shown here is derived from an EMBL/GenBank/DDBJ whole genome shotgun (WGS) entry which is preliminary data.</text>
</comment>
<reference evidence="6 7" key="1">
    <citation type="journal article" date="2016" name="Nat. Commun.">
        <title>Thousands of microbial genomes shed light on interconnected biogeochemical processes in an aquifer system.</title>
        <authorList>
            <person name="Anantharaman K."/>
            <person name="Brown C.T."/>
            <person name="Hug L.A."/>
            <person name="Sharon I."/>
            <person name="Castelle C.J."/>
            <person name="Probst A.J."/>
            <person name="Thomas B.C."/>
            <person name="Singh A."/>
            <person name="Wilkins M.J."/>
            <person name="Karaoz U."/>
            <person name="Brodie E.L."/>
            <person name="Williams K.H."/>
            <person name="Hubbard S.S."/>
            <person name="Banfield J.F."/>
        </authorList>
    </citation>
    <scope>NUCLEOTIDE SEQUENCE [LARGE SCALE GENOMIC DNA]</scope>
</reference>
<organism evidence="6 7">
    <name type="scientific">Candidatus Yanofskybacteria bacterium RIFCSPHIGHO2_01_FULL_41_53</name>
    <dbReference type="NCBI Taxonomy" id="1802663"/>
    <lineage>
        <taxon>Bacteria</taxon>
        <taxon>Candidatus Yanofskyibacteriota</taxon>
    </lineage>
</organism>
<dbReference type="InterPro" id="IPR051046">
    <property type="entry name" value="MurCDEF_CellWall_CoF430Synth"/>
</dbReference>
<evidence type="ECO:0000259" key="5">
    <source>
        <dbReference type="Pfam" id="PF08245"/>
    </source>
</evidence>
<dbReference type="GO" id="GO:0005524">
    <property type="term" value="F:ATP binding"/>
    <property type="evidence" value="ECO:0007669"/>
    <property type="project" value="UniProtKB-KW"/>
</dbReference>
<evidence type="ECO:0000256" key="3">
    <source>
        <dbReference type="ARBA" id="ARBA00022840"/>
    </source>
</evidence>
<dbReference type="InterPro" id="IPR036565">
    <property type="entry name" value="Mur-like_cat_sf"/>
</dbReference>
<feature type="domain" description="Mur ligase C-terminal" evidence="4">
    <location>
        <begin position="274"/>
        <end position="397"/>
    </location>
</feature>